<dbReference type="Gene3D" id="3.40.50.150">
    <property type="entry name" value="Vaccinia Virus protein VP39"/>
    <property type="match status" value="1"/>
</dbReference>
<dbReference type="EMBL" id="KV454427">
    <property type="protein sequence ID" value="ODQ81678.1"/>
    <property type="molecule type" value="Genomic_DNA"/>
</dbReference>
<dbReference type="PROSITE" id="PS51686">
    <property type="entry name" value="SAM_MT_RSMB_NOP"/>
    <property type="match status" value="1"/>
</dbReference>
<dbReference type="InterPro" id="IPR048889">
    <property type="entry name" value="NSUN5_RCM1_N"/>
</dbReference>
<keyword evidence="2 5" id="KW-0808">Transferase</keyword>
<evidence type="ECO:0000313" key="8">
    <source>
        <dbReference type="Proteomes" id="UP000094336"/>
    </source>
</evidence>
<dbReference type="GeneID" id="30148163"/>
<gene>
    <name evidence="7" type="ORF">BABINDRAFT_165209</name>
</gene>
<comment type="caution">
    <text evidence="5">Lacks conserved residue(s) required for the propagation of feature annotation.</text>
</comment>
<dbReference type="PRINTS" id="PR02008">
    <property type="entry name" value="RCMTFAMILY"/>
</dbReference>
<feature type="binding site" evidence="5">
    <location>
        <position position="301"/>
    </location>
    <ligand>
        <name>S-adenosyl-L-methionine</name>
        <dbReference type="ChEBI" id="CHEBI:59789"/>
    </ligand>
</feature>
<name>A0A1E3QVJ1_9ASCO</name>
<keyword evidence="4 5" id="KW-0694">RNA-binding</keyword>
<dbReference type="CDD" id="cd02440">
    <property type="entry name" value="AdoMet_MTases"/>
    <property type="match status" value="1"/>
</dbReference>
<feature type="active site" description="Nucleophile" evidence="5">
    <location>
        <position position="358"/>
    </location>
</feature>
<keyword evidence="8" id="KW-1185">Reference proteome</keyword>
<proteinExistence type="inferred from homology"/>
<dbReference type="GO" id="GO:0005730">
    <property type="term" value="C:nucleolus"/>
    <property type="evidence" value="ECO:0007669"/>
    <property type="project" value="EnsemblFungi"/>
</dbReference>
<feature type="binding site" evidence="5">
    <location>
        <position position="255"/>
    </location>
    <ligand>
        <name>S-adenosyl-L-methionine</name>
        <dbReference type="ChEBI" id="CHEBI:59789"/>
    </ligand>
</feature>
<accession>A0A1E3QVJ1</accession>
<dbReference type="STRING" id="984486.A0A1E3QVJ1"/>
<keyword evidence="1 5" id="KW-0489">Methyltransferase</keyword>
<sequence length="444" mass="50109">MLLYKEAAQFIAPGPKVGSLQTRIFDAAKERKIKSNPKHIYALVISTLKLKPFILEIIKKSQVLKVQTKPKIPELVAVLCVHDLLFSKTGRIQSGKHPIKEALLKHKTRLQAELTKLKLKHKVTDLLDLVEEDDTPVRWFRTNLIKTTTERILKELAHLTQVDTLEELDEPGKIYHDEYIPDLFGIHPKEKLTAMQIYIDGRVIIQSRPSCFPAHMLNPIPGEGMIIDATAAPGNKTTHLASYMRNHPDSIVAFERDPKRALILRKMVNKAGGLKSIQVVHEDFTKIDPKDFPDTVGIIVDPSCSGSGIFGRAFEEDDKDKQESHDPERLRKLASFQCKIVKHALMFPKVKKVIYSTCSIHAEENEQVVVDLLADEDISSAGWRVASRENVIPTWHRRGWPQEFTSLGPEEGLRTAEGCVRAMPKIDGGIGFFAVCFEKVDIEN</sequence>
<organism evidence="7 8">
    <name type="scientific">Babjeviella inositovora NRRL Y-12698</name>
    <dbReference type="NCBI Taxonomy" id="984486"/>
    <lineage>
        <taxon>Eukaryota</taxon>
        <taxon>Fungi</taxon>
        <taxon>Dikarya</taxon>
        <taxon>Ascomycota</taxon>
        <taxon>Saccharomycotina</taxon>
        <taxon>Pichiomycetes</taxon>
        <taxon>Serinales incertae sedis</taxon>
        <taxon>Babjeviella</taxon>
    </lineage>
</organism>
<dbReference type="Proteomes" id="UP000094336">
    <property type="component" value="Unassembled WGS sequence"/>
</dbReference>
<dbReference type="OrthoDB" id="435282at2759"/>
<dbReference type="RefSeq" id="XP_018987006.1">
    <property type="nucleotide sequence ID" value="XM_019130310.1"/>
</dbReference>
<keyword evidence="3 5" id="KW-0949">S-adenosyl-L-methionine</keyword>
<dbReference type="SUPFAM" id="SSF53335">
    <property type="entry name" value="S-adenosyl-L-methionine-dependent methyltransferases"/>
    <property type="match status" value="1"/>
</dbReference>
<comment type="similarity">
    <text evidence="5">Belongs to the class I-like SAM-binding methyltransferase superfamily. RsmB/NOP family.</text>
</comment>
<evidence type="ECO:0000256" key="3">
    <source>
        <dbReference type="ARBA" id="ARBA00022691"/>
    </source>
</evidence>
<reference evidence="8" key="1">
    <citation type="submission" date="2016-05" db="EMBL/GenBank/DDBJ databases">
        <title>Comparative genomics of biotechnologically important yeasts.</title>
        <authorList>
            <consortium name="DOE Joint Genome Institute"/>
            <person name="Riley R."/>
            <person name="Haridas S."/>
            <person name="Wolfe K.H."/>
            <person name="Lopes M.R."/>
            <person name="Hittinger C.T."/>
            <person name="Goker M."/>
            <person name="Salamov A."/>
            <person name="Wisecaver J."/>
            <person name="Long T.M."/>
            <person name="Aerts A.L."/>
            <person name="Barry K."/>
            <person name="Choi C."/>
            <person name="Clum A."/>
            <person name="Coughlan A.Y."/>
            <person name="Deshpande S."/>
            <person name="Douglass A.P."/>
            <person name="Hanson S.J."/>
            <person name="Klenk H.-P."/>
            <person name="Labutti K."/>
            <person name="Lapidus A."/>
            <person name="Lindquist E."/>
            <person name="Lipzen A."/>
            <person name="Meier-Kolthoff J.P."/>
            <person name="Ohm R.A."/>
            <person name="Otillar R.P."/>
            <person name="Pangilinan J."/>
            <person name="Peng Y."/>
            <person name="Rokas A."/>
            <person name="Rosa C.A."/>
            <person name="Scheuner C."/>
            <person name="Sibirny A.A."/>
            <person name="Slot J.C."/>
            <person name="Stielow J.B."/>
            <person name="Sun H."/>
            <person name="Kurtzman C.P."/>
            <person name="Blackwell M."/>
            <person name="Grigoriev I.V."/>
            <person name="Jeffries T.W."/>
        </authorList>
    </citation>
    <scope>NUCLEOTIDE SEQUENCE [LARGE SCALE GENOMIC DNA]</scope>
    <source>
        <strain evidence="8">NRRL Y-12698</strain>
    </source>
</reference>
<feature type="domain" description="SAM-dependent MTase RsmB/NOP-type" evidence="6">
    <location>
        <begin position="128"/>
        <end position="440"/>
    </location>
</feature>
<evidence type="ECO:0000259" key="6">
    <source>
        <dbReference type="PROSITE" id="PS51686"/>
    </source>
</evidence>
<evidence type="ECO:0000256" key="1">
    <source>
        <dbReference type="ARBA" id="ARBA00022603"/>
    </source>
</evidence>
<evidence type="ECO:0000256" key="2">
    <source>
        <dbReference type="ARBA" id="ARBA00022679"/>
    </source>
</evidence>
<feature type="binding site" evidence="5">
    <location>
        <position position="283"/>
    </location>
    <ligand>
        <name>S-adenosyl-L-methionine</name>
        <dbReference type="ChEBI" id="CHEBI:59789"/>
    </ligand>
</feature>
<dbReference type="InterPro" id="IPR001678">
    <property type="entry name" value="MeTrfase_RsmB-F_NOP2_dom"/>
</dbReference>
<dbReference type="GO" id="GO:0070475">
    <property type="term" value="P:rRNA base methylation"/>
    <property type="evidence" value="ECO:0007669"/>
    <property type="project" value="EnsemblFungi"/>
</dbReference>
<dbReference type="Pfam" id="PF21153">
    <property type="entry name" value="NSUN5_N"/>
    <property type="match status" value="1"/>
</dbReference>
<dbReference type="PANTHER" id="PTHR22807">
    <property type="entry name" value="NOP2 YEAST -RELATED NOL1/NOP2/FMU SUN DOMAIN-CONTAINING"/>
    <property type="match status" value="1"/>
</dbReference>
<dbReference type="InterPro" id="IPR029063">
    <property type="entry name" value="SAM-dependent_MTases_sf"/>
</dbReference>
<evidence type="ECO:0000256" key="4">
    <source>
        <dbReference type="ARBA" id="ARBA00022884"/>
    </source>
</evidence>
<dbReference type="InterPro" id="IPR023267">
    <property type="entry name" value="RCMT"/>
</dbReference>
<evidence type="ECO:0000313" key="7">
    <source>
        <dbReference type="EMBL" id="ODQ81678.1"/>
    </source>
</evidence>
<evidence type="ECO:0000256" key="5">
    <source>
        <dbReference type="PROSITE-ProRule" id="PRU01023"/>
    </source>
</evidence>
<dbReference type="PANTHER" id="PTHR22807:SF4">
    <property type="entry name" value="28S RRNA (CYTOSINE-C(5))-METHYLTRANSFERASE"/>
    <property type="match status" value="1"/>
</dbReference>
<dbReference type="AlphaFoldDB" id="A0A1E3QVJ1"/>
<protein>
    <recommendedName>
        <fullName evidence="6">SAM-dependent MTase RsmB/NOP-type domain-containing protein</fullName>
    </recommendedName>
</protein>
<dbReference type="GO" id="GO:0009383">
    <property type="term" value="F:rRNA (cytosine-C5-)-methyltransferase activity"/>
    <property type="evidence" value="ECO:0007669"/>
    <property type="project" value="EnsemblFungi"/>
</dbReference>
<dbReference type="InterPro" id="IPR049560">
    <property type="entry name" value="MeTrfase_RsmB-F_NOP2_cat"/>
</dbReference>
<dbReference type="Pfam" id="PF01189">
    <property type="entry name" value="Methyltr_RsmB-F"/>
    <property type="match status" value="1"/>
</dbReference>
<dbReference type="GO" id="GO:0003723">
    <property type="term" value="F:RNA binding"/>
    <property type="evidence" value="ECO:0007669"/>
    <property type="project" value="UniProtKB-UniRule"/>
</dbReference>